<gene>
    <name evidence="3" type="ORF">K4G66_12665</name>
</gene>
<accession>A0AA49GRA7</accession>
<evidence type="ECO:0000256" key="2">
    <source>
        <dbReference type="SAM" id="Phobius"/>
    </source>
</evidence>
<reference evidence="3" key="2">
    <citation type="journal article" date="2024" name="Antonie Van Leeuwenhoek">
        <title>Roseihalotalea indica gen. nov., sp. nov., a halophilic Bacteroidetes from mesopelagic Southwest Indian Ocean with higher carbohydrate metabolic potential.</title>
        <authorList>
            <person name="Chen B."/>
            <person name="Zhang M."/>
            <person name="Lin D."/>
            <person name="Ye J."/>
            <person name="Tang K."/>
        </authorList>
    </citation>
    <scope>NUCLEOTIDE SEQUENCE</scope>
    <source>
        <strain evidence="3">TK19036</strain>
    </source>
</reference>
<dbReference type="Pfam" id="PF13584">
    <property type="entry name" value="BatD"/>
    <property type="match status" value="2"/>
</dbReference>
<feature type="region of interest" description="Disordered" evidence="1">
    <location>
        <begin position="125"/>
        <end position="147"/>
    </location>
</feature>
<dbReference type="PANTHER" id="PTHR40940:SF2">
    <property type="entry name" value="BATD"/>
    <property type="match status" value="1"/>
</dbReference>
<proteinExistence type="predicted"/>
<dbReference type="InterPro" id="IPR025738">
    <property type="entry name" value="BatD"/>
</dbReference>
<evidence type="ECO:0000256" key="1">
    <source>
        <dbReference type="SAM" id="MobiDB-lite"/>
    </source>
</evidence>
<evidence type="ECO:0000313" key="3">
    <source>
        <dbReference type="EMBL" id="WKN39545.1"/>
    </source>
</evidence>
<feature type="transmembrane region" description="Helical" evidence="2">
    <location>
        <begin position="469"/>
        <end position="490"/>
    </location>
</feature>
<keyword evidence="2" id="KW-0812">Transmembrane</keyword>
<dbReference type="PANTHER" id="PTHR40940">
    <property type="entry name" value="PROTEIN BATD-RELATED"/>
    <property type="match status" value="1"/>
</dbReference>
<organism evidence="3">
    <name type="scientific">Roseihalotalea indica</name>
    <dbReference type="NCBI Taxonomy" id="2867963"/>
    <lineage>
        <taxon>Bacteria</taxon>
        <taxon>Pseudomonadati</taxon>
        <taxon>Bacteroidota</taxon>
        <taxon>Cytophagia</taxon>
        <taxon>Cytophagales</taxon>
        <taxon>Catalimonadaceae</taxon>
        <taxon>Roseihalotalea</taxon>
    </lineage>
</organism>
<dbReference type="AlphaFoldDB" id="A0AA49GRA7"/>
<name>A0AA49GRA7_9BACT</name>
<dbReference type="EMBL" id="CP120682">
    <property type="protein sequence ID" value="WKN39545.1"/>
    <property type="molecule type" value="Genomic_DNA"/>
</dbReference>
<reference evidence="3" key="1">
    <citation type="journal article" date="2023" name="Comput. Struct. Biotechnol. J.">
        <title>Discovery of a novel marine Bacteroidetes with a rich repertoire of carbohydrate-active enzymes.</title>
        <authorList>
            <person name="Chen B."/>
            <person name="Liu G."/>
            <person name="Chen Q."/>
            <person name="Wang H."/>
            <person name="Liu L."/>
            <person name="Tang K."/>
        </authorList>
    </citation>
    <scope>NUCLEOTIDE SEQUENCE</scope>
    <source>
        <strain evidence="3">TK19036</strain>
    </source>
</reference>
<sequence>MKATLLFLERHILQNNILFIIAFLCFCGFVSTTQAQNVSVELGPDEIGSNEQYTITLKIQNQRLRQYGDFPEIPGFEKAGTSTSSSTNIVNGQVSSSQSVTQSYLPTREGTFKLPQFTVSVNDTEVSSPGTTIKVGPPKQRSAQNPFFSDPFDDLFGRRNQPQEFMDVKEEAFLALTTSKDTVFLGEGFTTTLAFYVSEQNQAPLQFYDIGKQLTDVLKKVRPSSVWEENFNIDNINGQSVTINGENYTQYKIYQATYYPNNTEPIKFPSVPLTMIKYKVAKNPSFFGRRRQEDFKTFNTKPHTVMVKELPPHPLRASVAVGNYQLEEDISDRNLTTGNSFNYTFKIVGEGNINYIEKPSVKTTDAFDFYDPSVEQNINRRNNRVTGQKAFSYYAVPNEPGSYNLGDYFDWVFFNTSTQQYDTLKSEIAIQVEGKSRKNEYISSQDVGAFYNKIAGMDNTLKSHGNDGWLQLAANILIIGMLLLTAVVVFKK</sequence>
<keyword evidence="2" id="KW-0472">Membrane</keyword>
<keyword evidence="2" id="KW-1133">Transmembrane helix</keyword>
<protein>
    <submittedName>
        <fullName evidence="3">BatD family protein</fullName>
    </submittedName>
</protein>